<evidence type="ECO:0000313" key="4">
    <source>
        <dbReference type="EMBL" id="GEO94029.1"/>
    </source>
</evidence>
<protein>
    <recommendedName>
        <fullName evidence="3">Zinc-ribbon domain-containing protein</fullName>
    </recommendedName>
</protein>
<organism evidence="4 5">
    <name type="scientific">Kocuria turfanensis</name>
    <dbReference type="NCBI Taxonomy" id="388357"/>
    <lineage>
        <taxon>Bacteria</taxon>
        <taxon>Bacillati</taxon>
        <taxon>Actinomycetota</taxon>
        <taxon>Actinomycetes</taxon>
        <taxon>Micrococcales</taxon>
        <taxon>Micrococcaceae</taxon>
        <taxon>Kocuria</taxon>
    </lineage>
</organism>
<evidence type="ECO:0000313" key="5">
    <source>
        <dbReference type="Proteomes" id="UP000321103"/>
    </source>
</evidence>
<sequence length="542" mass="54675">MGPRSARFLALLRGILLAMVAVLMLTAAGNPGPPSSGTLHSGMEGTKAALVRIELRAAAEIAHIDHTTGEVEVSRGRSTVPLGSATGVLTSADGIVATTWDNLAIDESAVAVYAANELFAEEIGVQVVGNGGDPARRGSTPDPYWRPHLQHCYDQVTHCVLFRVPQYHVRTYTSEPGGVMAELLNSPSDPGDVALLRIGGGGGAPTATLAAPGTTPGPDPVVLGFTERPSPEAGPAEIPATVDASTGSISAEEDLAAPLDAGVSGGPVLDRASGEVLGLTGPLQEDGSASLVSADAVRAAMTEADVEPAPSKFDAVFRRGVDHLAAGNQGGAAESSLEEALTYYDSALAAAHLDRARGSSDSRPSADAAATGTGTGGPSLGALLPVVVGALLLLGVVGAVLLRRRRASTNVSASGALHAPEAGSRSASHAVSRPGRSGADDKASRSTIAARADRGRPDSGTAASTERPRSAQRTSRPTAGPVDAGTPPATYRNRSRADDETRAAGALAPRAAEGPPPAFCSQCGRPVRPGARFCSGCGQPVG</sequence>
<evidence type="ECO:0000256" key="2">
    <source>
        <dbReference type="SAM" id="Phobius"/>
    </source>
</evidence>
<keyword evidence="5" id="KW-1185">Reference proteome</keyword>
<feature type="compositionally biased region" description="Low complexity" evidence="1">
    <location>
        <begin position="361"/>
        <end position="372"/>
    </location>
</feature>
<name>A0A512I8K1_9MICC</name>
<keyword evidence="2" id="KW-0812">Transmembrane</keyword>
<dbReference type="STRING" id="388357.GCA_001580365_00937"/>
<feature type="compositionally biased region" description="Low complexity" evidence="1">
    <location>
        <begin position="503"/>
        <end position="513"/>
    </location>
</feature>
<feature type="transmembrane region" description="Helical" evidence="2">
    <location>
        <begin position="382"/>
        <end position="402"/>
    </location>
</feature>
<reference evidence="4 5" key="1">
    <citation type="submission" date="2019-07" db="EMBL/GenBank/DDBJ databases">
        <title>Whole genome shotgun sequence of Kocuria turfanensis NBRC 107627.</title>
        <authorList>
            <person name="Hosoyama A."/>
            <person name="Uohara A."/>
            <person name="Ohji S."/>
            <person name="Ichikawa N."/>
        </authorList>
    </citation>
    <scope>NUCLEOTIDE SEQUENCE [LARGE SCALE GENOMIC DNA]</scope>
    <source>
        <strain evidence="4 5">NBRC 107627</strain>
    </source>
</reference>
<comment type="caution">
    <text evidence="4">The sequence shown here is derived from an EMBL/GenBank/DDBJ whole genome shotgun (WGS) entry which is preliminary data.</text>
</comment>
<keyword evidence="2" id="KW-1133">Transmembrane helix</keyword>
<gene>
    <name evidence="4" type="ORF">KTU01_01520</name>
</gene>
<feature type="region of interest" description="Disordered" evidence="1">
    <location>
        <begin position="409"/>
        <end position="517"/>
    </location>
</feature>
<feature type="region of interest" description="Disordered" evidence="1">
    <location>
        <begin position="355"/>
        <end position="377"/>
    </location>
</feature>
<dbReference type="InterPro" id="IPR026870">
    <property type="entry name" value="Zinc_ribbon_dom"/>
</dbReference>
<proteinExistence type="predicted"/>
<feature type="domain" description="Zinc-ribbon" evidence="3">
    <location>
        <begin position="519"/>
        <end position="541"/>
    </location>
</feature>
<dbReference type="EMBL" id="BJZS01000004">
    <property type="protein sequence ID" value="GEO94029.1"/>
    <property type="molecule type" value="Genomic_DNA"/>
</dbReference>
<dbReference type="RefSeq" id="WP_062734797.1">
    <property type="nucleotide sequence ID" value="NZ_BJZS01000004.1"/>
</dbReference>
<evidence type="ECO:0000256" key="1">
    <source>
        <dbReference type="SAM" id="MobiDB-lite"/>
    </source>
</evidence>
<dbReference type="Proteomes" id="UP000321103">
    <property type="component" value="Unassembled WGS sequence"/>
</dbReference>
<dbReference type="Pfam" id="PF13240">
    <property type="entry name" value="Zn_Ribbon_1"/>
    <property type="match status" value="1"/>
</dbReference>
<dbReference type="AlphaFoldDB" id="A0A512I8K1"/>
<accession>A0A512I8K1</accession>
<evidence type="ECO:0000259" key="3">
    <source>
        <dbReference type="Pfam" id="PF13240"/>
    </source>
</evidence>
<keyword evidence="2" id="KW-0472">Membrane</keyword>